<protein>
    <submittedName>
        <fullName evidence="5">Helix-turn-helix domain-containing protein</fullName>
    </submittedName>
</protein>
<accession>A0A0B8T5Y4</accession>
<dbReference type="SMART" id="SM00342">
    <property type="entry name" value="HTH_ARAC"/>
    <property type="match status" value="1"/>
</dbReference>
<dbReference type="PANTHER" id="PTHR43280:SF28">
    <property type="entry name" value="HTH-TYPE TRANSCRIPTIONAL ACTIVATOR RHAS"/>
    <property type="match status" value="1"/>
</dbReference>
<dbReference type="InterPro" id="IPR018062">
    <property type="entry name" value="HTH_AraC-typ_CS"/>
</dbReference>
<evidence type="ECO:0000313" key="6">
    <source>
        <dbReference type="Proteomes" id="UP000031802"/>
    </source>
</evidence>
<reference evidence="6" key="1">
    <citation type="submission" date="2014-04" db="EMBL/GenBank/DDBJ databases">
        <title>Whole-Genome optical mapping and complete genome sequence of Sphingobacterium deserti sp. nov., a new spaces isolated from desert in the west of China.</title>
        <authorList>
            <person name="Teng C."/>
            <person name="Zhou Z."/>
            <person name="Li X."/>
            <person name="Chen M."/>
            <person name="Lin M."/>
            <person name="Wang L."/>
            <person name="Su S."/>
            <person name="Zhang C."/>
            <person name="Zhang W."/>
        </authorList>
    </citation>
    <scope>NUCLEOTIDE SEQUENCE [LARGE SCALE GENOMIC DNA]</scope>
    <source>
        <strain evidence="6">ACCC05744</strain>
    </source>
</reference>
<sequence length="180" mass="20455">MVCARCKMVVETAFQEAGLKVVNVELGSVQVADQDVATEQLEGLEQQLESLGFSLLTDSRLKDIESIKTCIIALVHSSNNALEQTLSVYLSNRLHKDYATLSTIFSQHEPYTIEKYFIRQKIERVKELLSYDELNLKEIAYRLNYSSVAHLSSQFKKVTGYTPSAFKKTAKDLRQNLDQL</sequence>
<evidence type="ECO:0000313" key="5">
    <source>
        <dbReference type="EMBL" id="KGE12375.1"/>
    </source>
</evidence>
<dbReference type="PROSITE" id="PS01124">
    <property type="entry name" value="HTH_ARAC_FAMILY_2"/>
    <property type="match status" value="1"/>
</dbReference>
<dbReference type="Gene3D" id="3.30.70.100">
    <property type="match status" value="1"/>
</dbReference>
<dbReference type="Pfam" id="PF12833">
    <property type="entry name" value="HTH_18"/>
    <property type="match status" value="1"/>
</dbReference>
<gene>
    <name evidence="5" type="ORF">DI53_3864</name>
</gene>
<keyword evidence="1" id="KW-0805">Transcription regulation</keyword>
<evidence type="ECO:0000256" key="1">
    <source>
        <dbReference type="ARBA" id="ARBA00023015"/>
    </source>
</evidence>
<reference evidence="5 6" key="2">
    <citation type="journal article" date="2015" name="PLoS ONE">
        <title>Whole-Genome Optical Mapping and Finished Genome Sequence of Sphingobacterium deserti sp. nov., a New Species Isolated from the Western Desert of China.</title>
        <authorList>
            <person name="Teng C."/>
            <person name="Zhou Z."/>
            <person name="Molnar I."/>
            <person name="Li X."/>
            <person name="Tang R."/>
            <person name="Chen M."/>
            <person name="Wang L."/>
            <person name="Su S."/>
            <person name="Zhang W."/>
            <person name="Lin M."/>
        </authorList>
    </citation>
    <scope>NUCLEOTIDE SEQUENCE [LARGE SCALE GENOMIC DNA]</scope>
    <source>
        <strain evidence="6">ACCC05744</strain>
    </source>
</reference>
<keyword evidence="6" id="KW-1185">Reference proteome</keyword>
<dbReference type="InterPro" id="IPR009057">
    <property type="entry name" value="Homeodomain-like_sf"/>
</dbReference>
<organism evidence="5 6">
    <name type="scientific">Sphingobacterium deserti</name>
    <dbReference type="NCBI Taxonomy" id="1229276"/>
    <lineage>
        <taxon>Bacteria</taxon>
        <taxon>Pseudomonadati</taxon>
        <taxon>Bacteroidota</taxon>
        <taxon>Sphingobacteriia</taxon>
        <taxon>Sphingobacteriales</taxon>
        <taxon>Sphingobacteriaceae</taxon>
        <taxon>Sphingobacterium</taxon>
    </lineage>
</organism>
<dbReference type="STRING" id="1229276.DI53_3864"/>
<dbReference type="GO" id="GO:0003700">
    <property type="term" value="F:DNA-binding transcription factor activity"/>
    <property type="evidence" value="ECO:0007669"/>
    <property type="project" value="InterPro"/>
</dbReference>
<evidence type="ECO:0000259" key="4">
    <source>
        <dbReference type="PROSITE" id="PS01124"/>
    </source>
</evidence>
<evidence type="ECO:0000256" key="3">
    <source>
        <dbReference type="ARBA" id="ARBA00023163"/>
    </source>
</evidence>
<dbReference type="PROSITE" id="PS00041">
    <property type="entry name" value="HTH_ARAC_FAMILY_1"/>
    <property type="match status" value="1"/>
</dbReference>
<dbReference type="PANTHER" id="PTHR43280">
    <property type="entry name" value="ARAC-FAMILY TRANSCRIPTIONAL REGULATOR"/>
    <property type="match status" value="1"/>
</dbReference>
<evidence type="ECO:0000256" key="2">
    <source>
        <dbReference type="ARBA" id="ARBA00023125"/>
    </source>
</evidence>
<dbReference type="SUPFAM" id="SSF46689">
    <property type="entry name" value="Homeodomain-like"/>
    <property type="match status" value="1"/>
</dbReference>
<dbReference type="Gene3D" id="1.10.10.60">
    <property type="entry name" value="Homeodomain-like"/>
    <property type="match status" value="1"/>
</dbReference>
<dbReference type="EMBL" id="JJMU01000072">
    <property type="protein sequence ID" value="KGE12375.1"/>
    <property type="molecule type" value="Genomic_DNA"/>
</dbReference>
<keyword evidence="2" id="KW-0238">DNA-binding</keyword>
<feature type="domain" description="HTH araC/xylS-type" evidence="4">
    <location>
        <begin position="90"/>
        <end position="169"/>
    </location>
</feature>
<dbReference type="PATRIC" id="fig|1229276.3.peg.4002"/>
<keyword evidence="3" id="KW-0804">Transcription</keyword>
<comment type="caution">
    <text evidence="5">The sequence shown here is derived from an EMBL/GenBank/DDBJ whole genome shotgun (WGS) entry which is preliminary data.</text>
</comment>
<dbReference type="AlphaFoldDB" id="A0A0B8T5Y4"/>
<name>A0A0B8T5Y4_9SPHI</name>
<dbReference type="eggNOG" id="COG2207">
    <property type="taxonomic scope" value="Bacteria"/>
</dbReference>
<proteinExistence type="predicted"/>
<dbReference type="Proteomes" id="UP000031802">
    <property type="component" value="Unassembled WGS sequence"/>
</dbReference>
<dbReference type="GO" id="GO:0043565">
    <property type="term" value="F:sequence-specific DNA binding"/>
    <property type="evidence" value="ECO:0007669"/>
    <property type="project" value="InterPro"/>
</dbReference>
<dbReference type="InterPro" id="IPR018060">
    <property type="entry name" value="HTH_AraC"/>
</dbReference>